<dbReference type="Proteomes" id="UP000886523">
    <property type="component" value="Unassembled WGS sequence"/>
</dbReference>
<proteinExistence type="predicted"/>
<name>A0A9P6B014_9AGAM</name>
<protein>
    <submittedName>
        <fullName evidence="1">Uncharacterized protein</fullName>
    </submittedName>
</protein>
<organism evidence="1 2">
    <name type="scientific">Hydnum rufescens UP504</name>
    <dbReference type="NCBI Taxonomy" id="1448309"/>
    <lineage>
        <taxon>Eukaryota</taxon>
        <taxon>Fungi</taxon>
        <taxon>Dikarya</taxon>
        <taxon>Basidiomycota</taxon>
        <taxon>Agaricomycotina</taxon>
        <taxon>Agaricomycetes</taxon>
        <taxon>Cantharellales</taxon>
        <taxon>Hydnaceae</taxon>
        <taxon>Hydnum</taxon>
    </lineage>
</organism>
<keyword evidence="2" id="KW-1185">Reference proteome</keyword>
<dbReference type="EMBL" id="MU128955">
    <property type="protein sequence ID" value="KAF9514964.1"/>
    <property type="molecule type" value="Genomic_DNA"/>
</dbReference>
<sequence length="509" mass="56828">MPKSSSTCQKQCLIGTSASHAHKDAATGHTLREAGMMDTIHDAQKSLDNTLKELIAKYPWQGAQWFSTQLFLSVKGKQCTHSINMANAHRHAEKDAQNMDDKAASEFPKEYSDLLKNLLETGQCYGDHKALPMERQLKIEAILHEEMSREWKPSPIPPHLGQAQLQTNSAFIKKFTDELHAVNFQTGLCGFSMFANGDDMDLMMLKLVTTAGMDTVVQSASGLTLQGIIQAMEGASDKPKFIINFLTGHCSKLAKTANCRVQFQDLKKDAHKLMNLHLAKLNANLTIRYHGYDRWVVVHGYAMKGFPCSFPMVDYSNCKPEELQAIITAFESGECQWEKLTDAEQELYRECADATEAKVITLNPSQNEITRMTVESAPTSTPTQQFNTNQLPRSMNVDVPWPHTGTLPSTGGPPSTNVPWSTSMQILGGQPPSYTPQVPSYVLQQPLYTPQHPWHASPQQQQYYQLEFPSQQLPQWSPHVMKCLSDSGGHLLSYLDKVESTGWEPDGRG</sequence>
<reference evidence="1" key="1">
    <citation type="journal article" date="2020" name="Nat. Commun.">
        <title>Large-scale genome sequencing of mycorrhizal fungi provides insights into the early evolution of symbiotic traits.</title>
        <authorList>
            <person name="Miyauchi S."/>
            <person name="Kiss E."/>
            <person name="Kuo A."/>
            <person name="Drula E."/>
            <person name="Kohler A."/>
            <person name="Sanchez-Garcia M."/>
            <person name="Morin E."/>
            <person name="Andreopoulos B."/>
            <person name="Barry K.W."/>
            <person name="Bonito G."/>
            <person name="Buee M."/>
            <person name="Carver A."/>
            <person name="Chen C."/>
            <person name="Cichocki N."/>
            <person name="Clum A."/>
            <person name="Culley D."/>
            <person name="Crous P.W."/>
            <person name="Fauchery L."/>
            <person name="Girlanda M."/>
            <person name="Hayes R.D."/>
            <person name="Keri Z."/>
            <person name="LaButti K."/>
            <person name="Lipzen A."/>
            <person name="Lombard V."/>
            <person name="Magnuson J."/>
            <person name="Maillard F."/>
            <person name="Murat C."/>
            <person name="Nolan M."/>
            <person name="Ohm R.A."/>
            <person name="Pangilinan J."/>
            <person name="Pereira M.F."/>
            <person name="Perotto S."/>
            <person name="Peter M."/>
            <person name="Pfister S."/>
            <person name="Riley R."/>
            <person name="Sitrit Y."/>
            <person name="Stielow J.B."/>
            <person name="Szollosi G."/>
            <person name="Zifcakova L."/>
            <person name="Stursova M."/>
            <person name="Spatafora J.W."/>
            <person name="Tedersoo L."/>
            <person name="Vaario L.M."/>
            <person name="Yamada A."/>
            <person name="Yan M."/>
            <person name="Wang P."/>
            <person name="Xu J."/>
            <person name="Bruns T."/>
            <person name="Baldrian P."/>
            <person name="Vilgalys R."/>
            <person name="Dunand C."/>
            <person name="Henrissat B."/>
            <person name="Grigoriev I.V."/>
            <person name="Hibbett D."/>
            <person name="Nagy L.G."/>
            <person name="Martin F.M."/>
        </authorList>
    </citation>
    <scope>NUCLEOTIDE SEQUENCE</scope>
    <source>
        <strain evidence="1">UP504</strain>
    </source>
</reference>
<evidence type="ECO:0000313" key="2">
    <source>
        <dbReference type="Proteomes" id="UP000886523"/>
    </source>
</evidence>
<evidence type="ECO:0000313" key="1">
    <source>
        <dbReference type="EMBL" id="KAF9514964.1"/>
    </source>
</evidence>
<dbReference type="AlphaFoldDB" id="A0A9P6B014"/>
<accession>A0A9P6B014</accession>
<gene>
    <name evidence="1" type="ORF">BS47DRAFT_1361369</name>
</gene>
<comment type="caution">
    <text evidence="1">The sequence shown here is derived from an EMBL/GenBank/DDBJ whole genome shotgun (WGS) entry which is preliminary data.</text>
</comment>